<dbReference type="AlphaFoldDB" id="A0A6A6CZ46"/>
<name>A0A6A6CZ46_ZASCE</name>
<feature type="region of interest" description="Disordered" evidence="1">
    <location>
        <begin position="363"/>
        <end position="419"/>
    </location>
</feature>
<protein>
    <submittedName>
        <fullName evidence="2">Uncharacterized protein</fullName>
    </submittedName>
</protein>
<gene>
    <name evidence="2" type="ORF">M409DRAFT_51310</name>
</gene>
<accession>A0A6A6CZ46</accession>
<evidence type="ECO:0000313" key="3">
    <source>
        <dbReference type="Proteomes" id="UP000799537"/>
    </source>
</evidence>
<organism evidence="2 3">
    <name type="scientific">Zasmidium cellare ATCC 36951</name>
    <dbReference type="NCBI Taxonomy" id="1080233"/>
    <lineage>
        <taxon>Eukaryota</taxon>
        <taxon>Fungi</taxon>
        <taxon>Dikarya</taxon>
        <taxon>Ascomycota</taxon>
        <taxon>Pezizomycotina</taxon>
        <taxon>Dothideomycetes</taxon>
        <taxon>Dothideomycetidae</taxon>
        <taxon>Mycosphaerellales</taxon>
        <taxon>Mycosphaerellaceae</taxon>
        <taxon>Zasmidium</taxon>
    </lineage>
</organism>
<keyword evidence="3" id="KW-1185">Reference proteome</keyword>
<reference evidence="2" key="1">
    <citation type="journal article" date="2020" name="Stud. Mycol.">
        <title>101 Dothideomycetes genomes: a test case for predicting lifestyles and emergence of pathogens.</title>
        <authorList>
            <person name="Haridas S."/>
            <person name="Albert R."/>
            <person name="Binder M."/>
            <person name="Bloem J."/>
            <person name="Labutti K."/>
            <person name="Salamov A."/>
            <person name="Andreopoulos B."/>
            <person name="Baker S."/>
            <person name="Barry K."/>
            <person name="Bills G."/>
            <person name="Bluhm B."/>
            <person name="Cannon C."/>
            <person name="Castanera R."/>
            <person name="Culley D."/>
            <person name="Daum C."/>
            <person name="Ezra D."/>
            <person name="Gonzalez J."/>
            <person name="Henrissat B."/>
            <person name="Kuo A."/>
            <person name="Liang C."/>
            <person name="Lipzen A."/>
            <person name="Lutzoni F."/>
            <person name="Magnuson J."/>
            <person name="Mondo S."/>
            <person name="Nolan M."/>
            <person name="Ohm R."/>
            <person name="Pangilinan J."/>
            <person name="Park H.-J."/>
            <person name="Ramirez L."/>
            <person name="Alfaro M."/>
            <person name="Sun H."/>
            <person name="Tritt A."/>
            <person name="Yoshinaga Y."/>
            <person name="Zwiers L.-H."/>
            <person name="Turgeon B."/>
            <person name="Goodwin S."/>
            <person name="Spatafora J."/>
            <person name="Crous P."/>
            <person name="Grigoriev I."/>
        </authorList>
    </citation>
    <scope>NUCLEOTIDE SEQUENCE</scope>
    <source>
        <strain evidence="2">ATCC 36951</strain>
    </source>
</reference>
<dbReference type="OrthoDB" id="21470at2759"/>
<dbReference type="GeneID" id="54565040"/>
<proteinExistence type="predicted"/>
<evidence type="ECO:0000313" key="2">
    <source>
        <dbReference type="EMBL" id="KAF2171089.1"/>
    </source>
</evidence>
<feature type="compositionally biased region" description="Gly residues" evidence="1">
    <location>
        <begin position="396"/>
        <end position="419"/>
    </location>
</feature>
<sequence length="419" mass="45328">MDPALDKFVRSLANSAGPPNMTRVEAHSLARLLNRTLNVCTSRHIQQSTTALIKLILPWSHARAAVFDYVTSLSVASKPRAADAVVTEATARTYELEGLSRARDQTYNLPSSAQKRLHALYTIHNVFFALRALSPSQLPPTYKTVKMQDIEDHLADLITRLWRLSCTRGEYPVDTCGSEIMKLFDFYLDQNAIDHGRINLLRTMAERADDGEWQEALDQIAAMDEEKAAADQAAAAAADLWTLPHHHGAAEDPWYDLPAANGLHMRRTLGSPLRAAAFPEGGYNITNGGQEADQELKREVTSLKDDLLHALSGPAPAAQVQDIDPLGNIIHANPALATRNPWGFSLQGVKKIKELESSARRGAGYAGVPPLRAELNPFSSRAGGDVRRAQDLASRGGRGGRGGGGVVARGRGGLPAGSS</sequence>
<dbReference type="Proteomes" id="UP000799537">
    <property type="component" value="Unassembled WGS sequence"/>
</dbReference>
<evidence type="ECO:0000256" key="1">
    <source>
        <dbReference type="SAM" id="MobiDB-lite"/>
    </source>
</evidence>
<dbReference type="RefSeq" id="XP_033671978.1">
    <property type="nucleotide sequence ID" value="XM_033811768.1"/>
</dbReference>
<dbReference type="EMBL" id="ML993584">
    <property type="protein sequence ID" value="KAF2171089.1"/>
    <property type="molecule type" value="Genomic_DNA"/>
</dbReference>